<organism evidence="3 4">
    <name type="scientific">Cyclotella cryptica</name>
    <dbReference type="NCBI Taxonomy" id="29204"/>
    <lineage>
        <taxon>Eukaryota</taxon>
        <taxon>Sar</taxon>
        <taxon>Stramenopiles</taxon>
        <taxon>Ochrophyta</taxon>
        <taxon>Bacillariophyta</taxon>
        <taxon>Coscinodiscophyceae</taxon>
        <taxon>Thalassiosirophycidae</taxon>
        <taxon>Stephanodiscales</taxon>
        <taxon>Stephanodiscaceae</taxon>
        <taxon>Cyclotella</taxon>
    </lineage>
</organism>
<evidence type="ECO:0000313" key="4">
    <source>
        <dbReference type="Proteomes" id="UP001516023"/>
    </source>
</evidence>
<dbReference type="EMBL" id="JABMIG020000096">
    <property type="protein sequence ID" value="KAL3792959.1"/>
    <property type="molecule type" value="Genomic_DNA"/>
</dbReference>
<protein>
    <recommendedName>
        <fullName evidence="2">Methyltransferase domain-containing protein</fullName>
    </recommendedName>
</protein>
<name>A0ABD3PZA8_9STRA</name>
<comment type="caution">
    <text evidence="3">The sequence shown here is derived from an EMBL/GenBank/DDBJ whole genome shotgun (WGS) entry which is preliminary data.</text>
</comment>
<evidence type="ECO:0000259" key="2">
    <source>
        <dbReference type="Pfam" id="PF13383"/>
    </source>
</evidence>
<dbReference type="PANTHER" id="PTHR32026:SF27">
    <property type="entry name" value="METHYLTRANSFERASE FKBM DOMAIN-CONTAINING PROTEIN-RELATED"/>
    <property type="match status" value="1"/>
</dbReference>
<proteinExistence type="predicted"/>
<dbReference type="PANTHER" id="PTHR32026">
    <property type="entry name" value="METHYLTRANSFERASE-LIKE PROTEIN 24"/>
    <property type="match status" value="1"/>
</dbReference>
<dbReference type="InterPro" id="IPR025714">
    <property type="entry name" value="Methyltranfer_dom"/>
</dbReference>
<gene>
    <name evidence="3" type="ORF">HJC23_010972</name>
</gene>
<evidence type="ECO:0000256" key="1">
    <source>
        <dbReference type="SAM" id="Phobius"/>
    </source>
</evidence>
<accession>A0ABD3PZA8</accession>
<dbReference type="Pfam" id="PF13383">
    <property type="entry name" value="Methyltransf_22"/>
    <property type="match status" value="1"/>
</dbReference>
<evidence type="ECO:0000313" key="3">
    <source>
        <dbReference type="EMBL" id="KAL3792959.1"/>
    </source>
</evidence>
<dbReference type="Proteomes" id="UP001516023">
    <property type="component" value="Unassembled WGS sequence"/>
</dbReference>
<feature type="domain" description="Methyltransferase" evidence="2">
    <location>
        <begin position="67"/>
        <end position="341"/>
    </location>
</feature>
<keyword evidence="1" id="KW-1133">Transmembrane helix</keyword>
<dbReference type="InterPro" id="IPR026913">
    <property type="entry name" value="METTL24"/>
</dbReference>
<feature type="transmembrane region" description="Helical" evidence="1">
    <location>
        <begin position="20"/>
        <end position="40"/>
    </location>
</feature>
<keyword evidence="4" id="KW-1185">Reference proteome</keyword>
<dbReference type="AlphaFoldDB" id="A0ABD3PZA8"/>
<reference evidence="3 4" key="1">
    <citation type="journal article" date="2020" name="G3 (Bethesda)">
        <title>Improved Reference Genome for Cyclotella cryptica CCMP332, a Model for Cell Wall Morphogenesis, Salinity Adaptation, and Lipid Production in Diatoms (Bacillariophyta).</title>
        <authorList>
            <person name="Roberts W.R."/>
            <person name="Downey K.M."/>
            <person name="Ruck E.C."/>
            <person name="Traller J.C."/>
            <person name="Alverson A.J."/>
        </authorList>
    </citation>
    <scope>NUCLEOTIDE SEQUENCE [LARGE SCALE GENOMIC DNA]</scope>
    <source>
        <strain evidence="3 4">CCMP332</strain>
    </source>
</reference>
<keyword evidence="1" id="KW-0812">Transmembrane</keyword>
<keyword evidence="1" id="KW-0472">Membrane</keyword>
<sequence>MAINNRRTSSHLLSNPIKNLLVLSVLGIAALSTSQVLFFHNNSQGTTVQSALRYPNRITDSPTDPNALARSQSFGFFDDITEERWMLHQKIYREYTKHKTPDQPLQYNPAVETRKEHWWNSAEAWYQNNYEPSFTCEFERRVYFPNMNGDGGKWVCDPHRIARRAAARKLKDPNSIGCVIYSVGSRGDFGFELGLQKEVGEGVCQFHIFDMGGFGSELPSELKNASYHQWGLKKQNKNVGEPKEGAEYYGLLDTIKLLGHENIDMIDVFKIDCEKCEWETFTDWFSDGVPTLHQILVETHGAPGQKALDFFDGLESEGYLIFHKEPNIQFGPNCLEYAFVKVDKAFMEGKTTLASG</sequence>